<gene>
    <name evidence="1" type="ORF">EQM13_10725</name>
</gene>
<keyword evidence="1" id="KW-0378">Hydrolase</keyword>
<dbReference type="GO" id="GO:0016787">
    <property type="term" value="F:hydrolase activity"/>
    <property type="evidence" value="ECO:0007669"/>
    <property type="project" value="UniProtKB-KW"/>
</dbReference>
<accession>A0A410QDE5</accession>
<dbReference type="InterPro" id="IPR029058">
    <property type="entry name" value="AB_hydrolase_fold"/>
</dbReference>
<keyword evidence="2" id="KW-1185">Reference proteome</keyword>
<dbReference type="RefSeq" id="WP_114218860.1">
    <property type="nucleotide sequence ID" value="NZ_CP035282.1"/>
</dbReference>
<protein>
    <submittedName>
        <fullName evidence="1">Alpha/beta hydrolase</fullName>
    </submittedName>
</protein>
<organism evidence="1 2">
    <name type="scientific">Acidilutibacter cellobiosedens</name>
    <dbReference type="NCBI Taxonomy" id="2507161"/>
    <lineage>
        <taxon>Bacteria</taxon>
        <taxon>Bacillati</taxon>
        <taxon>Bacillota</taxon>
        <taxon>Tissierellia</taxon>
        <taxon>Tissierellales</taxon>
        <taxon>Acidilutibacteraceae</taxon>
        <taxon>Acidilutibacter</taxon>
    </lineage>
</organism>
<dbReference type="SUPFAM" id="SSF53474">
    <property type="entry name" value="alpha/beta-Hydrolases"/>
    <property type="match status" value="1"/>
</dbReference>
<dbReference type="Gene3D" id="3.40.50.1820">
    <property type="entry name" value="alpha/beta hydrolase"/>
    <property type="match status" value="1"/>
</dbReference>
<evidence type="ECO:0000313" key="1">
    <source>
        <dbReference type="EMBL" id="QAT62027.1"/>
    </source>
</evidence>
<evidence type="ECO:0000313" key="2">
    <source>
        <dbReference type="Proteomes" id="UP000287969"/>
    </source>
</evidence>
<sequence length="339" mass="39172">MKIDFTYTKKDIDYVSGYIFKGKSYRCSYIRYKSLYRNPAPGTENVEIYNFEPKKDPRASTVILHGLGSRNIKFLLWIGPHLASAGVNTSIIILPGNYTRVENNSVSGRSYLYPDIDIMYQFWEHGVVDVLSTIDLLSQKNLWKENNVVMGYCLGGMIGTIAGALDERINHKLFITTGGYLPKIIHKSPATAFARALLNNGYKDPYYLNDEERLYKIYKDEFPSVKKMSFSEIVKDENIHPLFKIDPISYAHLLDMSTVTFIDALFDTTLPLKSRRVLYNEMEGAKRKMLPINHNIWLPFEFVLARYILHKLNVYDRSARKALFRPERVENPLTGMHIK</sequence>
<dbReference type="OrthoDB" id="1704934at2"/>
<dbReference type="KEGG" id="spoa:EQM13_10725"/>
<dbReference type="EMBL" id="CP035282">
    <property type="protein sequence ID" value="QAT62027.1"/>
    <property type="molecule type" value="Genomic_DNA"/>
</dbReference>
<dbReference type="AlphaFoldDB" id="A0A410QDE5"/>
<reference evidence="2" key="1">
    <citation type="submission" date="2019-01" db="EMBL/GenBank/DDBJ databases">
        <title>Draft genomes of a novel of Sporanaerobacter strains.</title>
        <authorList>
            <person name="Ma S."/>
        </authorList>
    </citation>
    <scope>NUCLEOTIDE SEQUENCE [LARGE SCALE GENOMIC DNA]</scope>
    <source>
        <strain evidence="2">NJN-17</strain>
    </source>
</reference>
<dbReference type="Proteomes" id="UP000287969">
    <property type="component" value="Chromosome"/>
</dbReference>
<proteinExistence type="predicted"/>
<name>A0A410QDE5_9FIRM</name>